<dbReference type="Proteomes" id="UP000789326">
    <property type="component" value="Unassembled WGS sequence"/>
</dbReference>
<evidence type="ECO:0000313" key="2">
    <source>
        <dbReference type="Proteomes" id="UP000789326"/>
    </source>
</evidence>
<dbReference type="AlphaFoldDB" id="A0A9W4KYT4"/>
<sequence>MKKPYLIAEILLRRGMSDYVIKEVTALEECELFLLKRKWGLYDRKTGA</sequence>
<protein>
    <submittedName>
        <fullName evidence="1">Uncharacterized protein</fullName>
    </submittedName>
</protein>
<gene>
    <name evidence="1" type="ORF">SRABI133_01734</name>
</gene>
<name>A0A9W4KYT4_9BACI</name>
<dbReference type="EMBL" id="CAKKMG010000016">
    <property type="protein sequence ID" value="CAH0194010.1"/>
    <property type="molecule type" value="Genomic_DNA"/>
</dbReference>
<proteinExistence type="predicted"/>
<reference evidence="1" key="1">
    <citation type="submission" date="2021-11" db="EMBL/GenBank/DDBJ databases">
        <authorList>
            <person name="Bulgarelli D."/>
        </authorList>
    </citation>
    <scope>NUCLEOTIDE SEQUENCE</scope>
    <source>
        <strain evidence="1">Bi133</strain>
    </source>
</reference>
<comment type="caution">
    <text evidence="1">The sequence shown here is derived from an EMBL/GenBank/DDBJ whole genome shotgun (WGS) entry which is preliminary data.</text>
</comment>
<dbReference type="RefSeq" id="WP_230301566.1">
    <property type="nucleotide sequence ID" value="NZ_CAKKMG010000016.1"/>
</dbReference>
<organism evidence="1 2">
    <name type="scientific">Peribacillus simplex</name>
    <dbReference type="NCBI Taxonomy" id="1478"/>
    <lineage>
        <taxon>Bacteria</taxon>
        <taxon>Bacillati</taxon>
        <taxon>Bacillota</taxon>
        <taxon>Bacilli</taxon>
        <taxon>Bacillales</taxon>
        <taxon>Bacillaceae</taxon>
        <taxon>Peribacillus</taxon>
    </lineage>
</organism>
<accession>A0A9W4KYT4</accession>
<evidence type="ECO:0000313" key="1">
    <source>
        <dbReference type="EMBL" id="CAH0194010.1"/>
    </source>
</evidence>